<sequence length="53" mass="6139">MEEIKDWLLLIGIIVGTTTLVYRTPRLRHLIAGQTTMINGRVVRDPRDEYVSK</sequence>
<comment type="caution">
    <text evidence="2">The sequence shown here is derived from an EMBL/GenBank/DDBJ whole genome shotgun (WGS) entry which is preliminary data.</text>
</comment>
<gene>
    <name evidence="2" type="ORF">S12H4_46481</name>
</gene>
<keyword evidence="1" id="KW-1133">Transmembrane helix</keyword>
<feature type="transmembrane region" description="Helical" evidence="1">
    <location>
        <begin position="6"/>
        <end position="22"/>
    </location>
</feature>
<evidence type="ECO:0000256" key="1">
    <source>
        <dbReference type="SAM" id="Phobius"/>
    </source>
</evidence>
<accession>X1VX12</accession>
<keyword evidence="1" id="KW-0812">Transmembrane</keyword>
<reference evidence="2" key="1">
    <citation type="journal article" date="2014" name="Front. Microbiol.">
        <title>High frequency of phylogenetically diverse reductive dehalogenase-homologous genes in deep subseafloor sedimentary metagenomes.</title>
        <authorList>
            <person name="Kawai M."/>
            <person name="Futagami T."/>
            <person name="Toyoda A."/>
            <person name="Takaki Y."/>
            <person name="Nishi S."/>
            <person name="Hori S."/>
            <person name="Arai W."/>
            <person name="Tsubouchi T."/>
            <person name="Morono Y."/>
            <person name="Uchiyama I."/>
            <person name="Ito T."/>
            <person name="Fujiyama A."/>
            <person name="Inagaki F."/>
            <person name="Takami H."/>
        </authorList>
    </citation>
    <scope>NUCLEOTIDE SEQUENCE</scope>
    <source>
        <strain evidence="2">Expedition CK06-06</strain>
    </source>
</reference>
<organism evidence="2">
    <name type="scientific">marine sediment metagenome</name>
    <dbReference type="NCBI Taxonomy" id="412755"/>
    <lineage>
        <taxon>unclassified sequences</taxon>
        <taxon>metagenomes</taxon>
        <taxon>ecological metagenomes</taxon>
    </lineage>
</organism>
<keyword evidence="1" id="KW-0472">Membrane</keyword>
<dbReference type="EMBL" id="BARW01028842">
    <property type="protein sequence ID" value="GAJ15965.1"/>
    <property type="molecule type" value="Genomic_DNA"/>
</dbReference>
<dbReference type="AlphaFoldDB" id="X1VX12"/>
<proteinExistence type="predicted"/>
<evidence type="ECO:0000313" key="2">
    <source>
        <dbReference type="EMBL" id="GAJ15965.1"/>
    </source>
</evidence>
<name>X1VX12_9ZZZZ</name>
<protein>
    <submittedName>
        <fullName evidence="2">Uncharacterized protein</fullName>
    </submittedName>
</protein>